<protein>
    <submittedName>
        <fullName evidence="1">Uncharacterized protein</fullName>
    </submittedName>
</protein>
<accession>A0AAV8ZJN5</accession>
<organism evidence="1 2">
    <name type="scientific">Rhamnusium bicolor</name>
    <dbReference type="NCBI Taxonomy" id="1586634"/>
    <lineage>
        <taxon>Eukaryota</taxon>
        <taxon>Metazoa</taxon>
        <taxon>Ecdysozoa</taxon>
        <taxon>Arthropoda</taxon>
        <taxon>Hexapoda</taxon>
        <taxon>Insecta</taxon>
        <taxon>Pterygota</taxon>
        <taxon>Neoptera</taxon>
        <taxon>Endopterygota</taxon>
        <taxon>Coleoptera</taxon>
        <taxon>Polyphaga</taxon>
        <taxon>Cucujiformia</taxon>
        <taxon>Chrysomeloidea</taxon>
        <taxon>Cerambycidae</taxon>
        <taxon>Lepturinae</taxon>
        <taxon>Rhagiini</taxon>
        <taxon>Rhamnusium</taxon>
    </lineage>
</organism>
<dbReference type="Proteomes" id="UP001162156">
    <property type="component" value="Unassembled WGS sequence"/>
</dbReference>
<keyword evidence="2" id="KW-1185">Reference proteome</keyword>
<evidence type="ECO:0000313" key="2">
    <source>
        <dbReference type="Proteomes" id="UP001162156"/>
    </source>
</evidence>
<gene>
    <name evidence="1" type="ORF">NQ314_005098</name>
</gene>
<sequence length="125" mass="14487">MQSCLINVVSKSLQSIDMDLGKCTEMLKKCCAFLEEYRKTGFKSAILTAKELAEELEIEPVFKATTRIRCVKRQAGETARDEPITSPEKKFEVEFFNCLLDTTLISLNERFEQLYEYSESWSFFV</sequence>
<evidence type="ECO:0000313" key="1">
    <source>
        <dbReference type="EMBL" id="KAJ8964131.1"/>
    </source>
</evidence>
<proteinExistence type="predicted"/>
<comment type="caution">
    <text evidence="1">The sequence shown here is derived from an EMBL/GenBank/DDBJ whole genome shotgun (WGS) entry which is preliminary data.</text>
</comment>
<reference evidence="1" key="1">
    <citation type="journal article" date="2023" name="Insect Mol. Biol.">
        <title>Genome sequencing provides insights into the evolution of gene families encoding plant cell wall-degrading enzymes in longhorned beetles.</title>
        <authorList>
            <person name="Shin N.R."/>
            <person name="Okamura Y."/>
            <person name="Kirsch R."/>
            <person name="Pauchet Y."/>
        </authorList>
    </citation>
    <scope>NUCLEOTIDE SEQUENCE</scope>
    <source>
        <strain evidence="1">RBIC_L_NR</strain>
    </source>
</reference>
<dbReference type="AlphaFoldDB" id="A0AAV8ZJN5"/>
<dbReference type="EMBL" id="JANEYF010001441">
    <property type="protein sequence ID" value="KAJ8964131.1"/>
    <property type="molecule type" value="Genomic_DNA"/>
</dbReference>
<name>A0AAV8ZJN5_9CUCU</name>